<organism evidence="6 7">
    <name type="scientific">Agrobacterium tumefaciens</name>
    <dbReference type="NCBI Taxonomy" id="358"/>
    <lineage>
        <taxon>Bacteria</taxon>
        <taxon>Pseudomonadati</taxon>
        <taxon>Pseudomonadota</taxon>
        <taxon>Alphaproteobacteria</taxon>
        <taxon>Hyphomicrobiales</taxon>
        <taxon>Rhizobiaceae</taxon>
        <taxon>Rhizobium/Agrobacterium group</taxon>
        <taxon>Agrobacterium</taxon>
        <taxon>Agrobacterium tumefaciens complex</taxon>
    </lineage>
</organism>
<dbReference type="Gene3D" id="1.10.10.10">
    <property type="entry name" value="Winged helix-like DNA-binding domain superfamily/Winged helix DNA-binding domain"/>
    <property type="match status" value="1"/>
</dbReference>
<keyword evidence="4" id="KW-0804">Transcription</keyword>
<comment type="similarity">
    <text evidence="1">Belongs to the LysR transcriptional regulatory family.</text>
</comment>
<dbReference type="Pfam" id="PF00126">
    <property type="entry name" value="HTH_1"/>
    <property type="match status" value="1"/>
</dbReference>
<dbReference type="Gene3D" id="3.40.190.290">
    <property type="match status" value="1"/>
</dbReference>
<dbReference type="InterPro" id="IPR000847">
    <property type="entry name" value="LysR_HTH_N"/>
</dbReference>
<dbReference type="GO" id="GO:0006351">
    <property type="term" value="P:DNA-templated transcription"/>
    <property type="evidence" value="ECO:0007669"/>
    <property type="project" value="TreeGrafter"/>
</dbReference>
<dbReference type="InterPro" id="IPR036390">
    <property type="entry name" value="WH_DNA-bd_sf"/>
</dbReference>
<dbReference type="AlphaFoldDB" id="A0A4D7Z5F2"/>
<dbReference type="Pfam" id="PF03466">
    <property type="entry name" value="LysR_substrate"/>
    <property type="match status" value="1"/>
</dbReference>
<dbReference type="PANTHER" id="PTHR30537">
    <property type="entry name" value="HTH-TYPE TRANSCRIPTIONAL REGULATOR"/>
    <property type="match status" value="1"/>
</dbReference>
<dbReference type="EMBL" id="CP039923">
    <property type="protein sequence ID" value="QCL97410.1"/>
    <property type="molecule type" value="Genomic_DNA"/>
</dbReference>
<dbReference type="CDD" id="cd08422">
    <property type="entry name" value="PBP2_CrgA_like"/>
    <property type="match status" value="1"/>
</dbReference>
<dbReference type="Proteomes" id="UP000298649">
    <property type="component" value="Chromosome linear"/>
</dbReference>
<evidence type="ECO:0000256" key="4">
    <source>
        <dbReference type="ARBA" id="ARBA00023163"/>
    </source>
</evidence>
<protein>
    <submittedName>
        <fullName evidence="6">LysR family transcriptional regulator</fullName>
    </submittedName>
</protein>
<dbReference type="GO" id="GO:0003700">
    <property type="term" value="F:DNA-binding transcription factor activity"/>
    <property type="evidence" value="ECO:0007669"/>
    <property type="project" value="InterPro"/>
</dbReference>
<dbReference type="RefSeq" id="WP_137005827.1">
    <property type="nucleotide sequence ID" value="NZ_CP039923.1"/>
</dbReference>
<name>A0A4D7Z5F2_AGRTU</name>
<dbReference type="InterPro" id="IPR058163">
    <property type="entry name" value="LysR-type_TF_proteobact-type"/>
</dbReference>
<accession>A0A4D7Z5F2</accession>
<keyword evidence="2" id="KW-0805">Transcription regulation</keyword>
<proteinExistence type="inferred from homology"/>
<reference evidence="6 7" key="1">
    <citation type="submission" date="2019-04" db="EMBL/GenBank/DDBJ databases">
        <title>Complete genome sequence of Agrobacterium tumefaciens CFBP7129.</title>
        <authorList>
            <person name="Haryono M."/>
            <person name="Lin Y.-C."/>
            <person name="Lai E.-M."/>
            <person name="Kuo C.-H."/>
        </authorList>
    </citation>
    <scope>NUCLEOTIDE SEQUENCE [LARGE SCALE GENOMIC DNA]</scope>
    <source>
        <strain evidence="6 7">CFBP7129</strain>
    </source>
</reference>
<evidence type="ECO:0000259" key="5">
    <source>
        <dbReference type="PROSITE" id="PS50931"/>
    </source>
</evidence>
<evidence type="ECO:0000256" key="1">
    <source>
        <dbReference type="ARBA" id="ARBA00009437"/>
    </source>
</evidence>
<gene>
    <name evidence="6" type="ORF">CFBP7129_25220</name>
</gene>
<dbReference type="PROSITE" id="PS50931">
    <property type="entry name" value="HTH_LYSR"/>
    <property type="match status" value="1"/>
</dbReference>
<evidence type="ECO:0000256" key="2">
    <source>
        <dbReference type="ARBA" id="ARBA00023015"/>
    </source>
</evidence>
<dbReference type="PANTHER" id="PTHR30537:SF5">
    <property type="entry name" value="HTH-TYPE TRANSCRIPTIONAL ACTIVATOR TTDR-RELATED"/>
    <property type="match status" value="1"/>
</dbReference>
<keyword evidence="3" id="KW-0238">DNA-binding</keyword>
<dbReference type="InterPro" id="IPR036388">
    <property type="entry name" value="WH-like_DNA-bd_sf"/>
</dbReference>
<evidence type="ECO:0000256" key="3">
    <source>
        <dbReference type="ARBA" id="ARBA00023125"/>
    </source>
</evidence>
<dbReference type="InterPro" id="IPR005119">
    <property type="entry name" value="LysR_subst-bd"/>
</dbReference>
<evidence type="ECO:0000313" key="7">
    <source>
        <dbReference type="Proteomes" id="UP000298649"/>
    </source>
</evidence>
<dbReference type="SUPFAM" id="SSF53850">
    <property type="entry name" value="Periplasmic binding protein-like II"/>
    <property type="match status" value="1"/>
</dbReference>
<evidence type="ECO:0000313" key="6">
    <source>
        <dbReference type="EMBL" id="QCL97410.1"/>
    </source>
</evidence>
<dbReference type="GO" id="GO:0043565">
    <property type="term" value="F:sequence-specific DNA binding"/>
    <property type="evidence" value="ECO:0007669"/>
    <property type="project" value="TreeGrafter"/>
</dbReference>
<sequence>MAEPESVEILDLISFIRVVETGSIAGAASRLGIAKSIVSRRVSRLENFLGATLLTRSQKGTTLTDVGREYHVRAASGLAELESAQEMVVRSTTEASGQVRVSVPVAFGEFCLAPLLAEFALLHPRIHFDVRFEDRQPDLVAEAYDLAVRIGSIPDSVLITRKLAKVRWAVVASPSYLEARGRPSRPAELAAHNAILYSFDTVSWRFQGPDGWEQVRVNSQFRTDNGQMMLAAARGGLGIVVLPLFMVQESLARGELEVVVPGYSHAGADLHILMPPARAGIARVRALVNFLYEKFEREV</sequence>
<feature type="domain" description="HTH lysR-type" evidence="5">
    <location>
        <begin position="7"/>
        <end position="64"/>
    </location>
</feature>
<dbReference type="SUPFAM" id="SSF46785">
    <property type="entry name" value="Winged helix' DNA-binding domain"/>
    <property type="match status" value="1"/>
</dbReference>